<sequence length="363" mass="41164">MANKTFYFSKMFQAVPHLAQVAEVLPGTFVTTRRSTLTAVRRLYPGLATAYMPKYLGPFSSGVRGLKQADVIVTGSPYRSFLEPYSAKKATVFHGTYMMLSREALLRNTHFDLLCTIGPRMQDMIGRFSDVSLNTVQTGFLPFCEYPEQSTQQRTAVLAGMGLEPQQKTVLYTPSRRGLGSWNRVAEQLVRTAPPSLNLVLRPHPSQSLTSRKKDRESFARVQRLIEQRKHAYLDLGTRSLADLVSVADLVVSDANSPSEESLFFDVPQLFIETDDFSQDVLRSMGLREQMYLDDLERLLTLYDCGPRMVIDASPDFSDVLENAIADANTYAERRNIYFSWVFGQRDRLANHRVANAIQHQFY</sequence>
<gene>
    <name evidence="1" type="ORF">SAMN05216271_1536</name>
</gene>
<evidence type="ECO:0000313" key="1">
    <source>
        <dbReference type="EMBL" id="SDS26641.1"/>
    </source>
</evidence>
<name>A0A1H1QT43_9GAMM</name>
<accession>A0A1H1QT43</accession>
<protein>
    <recommendedName>
        <fullName evidence="3">CDP-Glycerol:Poly(Glycerophosphate) glycerophosphotransferase</fullName>
    </recommendedName>
</protein>
<dbReference type="Proteomes" id="UP000243413">
    <property type="component" value="Chromosome I"/>
</dbReference>
<dbReference type="RefSeq" id="WP_092285376.1">
    <property type="nucleotide sequence ID" value="NZ_LT629763.1"/>
</dbReference>
<reference evidence="2" key="1">
    <citation type="submission" date="2016-10" db="EMBL/GenBank/DDBJ databases">
        <authorList>
            <person name="Varghese N."/>
            <person name="Submissions S."/>
        </authorList>
    </citation>
    <scope>NUCLEOTIDE SEQUENCE [LARGE SCALE GENOMIC DNA]</scope>
    <source>
        <strain evidence="2">JCM 14963</strain>
    </source>
</reference>
<evidence type="ECO:0008006" key="3">
    <source>
        <dbReference type="Google" id="ProtNLM"/>
    </source>
</evidence>
<dbReference type="AlphaFoldDB" id="A0A1H1QT43"/>
<dbReference type="InterPro" id="IPR043148">
    <property type="entry name" value="TagF_C"/>
</dbReference>
<dbReference type="OrthoDB" id="6808336at2"/>
<dbReference type="SUPFAM" id="SSF53756">
    <property type="entry name" value="UDP-Glycosyltransferase/glycogen phosphorylase"/>
    <property type="match status" value="1"/>
</dbReference>
<dbReference type="Gene3D" id="3.40.50.12580">
    <property type="match status" value="1"/>
</dbReference>
<dbReference type="EMBL" id="LT629763">
    <property type="protein sequence ID" value="SDS26641.1"/>
    <property type="molecule type" value="Genomic_DNA"/>
</dbReference>
<evidence type="ECO:0000313" key="2">
    <source>
        <dbReference type="Proteomes" id="UP000243413"/>
    </source>
</evidence>
<dbReference type="STRING" id="472181.SAMN05216271_1536"/>
<organism evidence="1 2">
    <name type="scientific">Halopseudomonas sabulinigri</name>
    <dbReference type="NCBI Taxonomy" id="472181"/>
    <lineage>
        <taxon>Bacteria</taxon>
        <taxon>Pseudomonadati</taxon>
        <taxon>Pseudomonadota</taxon>
        <taxon>Gammaproteobacteria</taxon>
        <taxon>Pseudomonadales</taxon>
        <taxon>Pseudomonadaceae</taxon>
        <taxon>Halopseudomonas</taxon>
    </lineage>
</organism>
<proteinExistence type="predicted"/>